<accession>A0A2J5HV63</accession>
<evidence type="ECO:0000313" key="3">
    <source>
        <dbReference type="Proteomes" id="UP000235023"/>
    </source>
</evidence>
<dbReference type="OrthoDB" id="425925at2759"/>
<feature type="chain" id="PRO_5014337017" evidence="1">
    <location>
        <begin position="24"/>
        <end position="191"/>
    </location>
</feature>
<name>A0A2J5HV63_9EURO</name>
<gene>
    <name evidence="2" type="ORF">BDW42DRAFT_98680</name>
</gene>
<protein>
    <submittedName>
        <fullName evidence="2">Putative phosphoglycerate mutase family protein</fullName>
    </submittedName>
</protein>
<evidence type="ECO:0000256" key="1">
    <source>
        <dbReference type="SAM" id="SignalP"/>
    </source>
</evidence>
<reference evidence="3" key="1">
    <citation type="submission" date="2017-12" db="EMBL/GenBank/DDBJ databases">
        <authorList>
            <consortium name="DOE Joint Genome Institute"/>
            <person name="Mondo S.J."/>
            <person name="Kjaerbolling I."/>
            <person name="Vesth T.C."/>
            <person name="Frisvad J.C."/>
            <person name="Nybo J.L."/>
            <person name="Theobald S."/>
            <person name="Kuo A."/>
            <person name="Bowyer P."/>
            <person name="Matsuda Y."/>
            <person name="Lyhne E.K."/>
            <person name="Kogle M.E."/>
            <person name="Clum A."/>
            <person name="Lipzen A."/>
            <person name="Salamov A."/>
            <person name="Ngan C.Y."/>
            <person name="Daum C."/>
            <person name="Chiniquy J."/>
            <person name="Barry K."/>
            <person name="LaButti K."/>
            <person name="Haridas S."/>
            <person name="Simmons B.A."/>
            <person name="Magnuson J.K."/>
            <person name="Mortensen U.H."/>
            <person name="Larsen T.O."/>
            <person name="Grigoriev I.V."/>
            <person name="Baker S.E."/>
            <person name="Andersen M.R."/>
            <person name="Nordberg H.P."/>
            <person name="Cantor M.N."/>
            <person name="Hua S.X."/>
        </authorList>
    </citation>
    <scope>NUCLEOTIDE SEQUENCE [LARGE SCALE GENOMIC DNA]</scope>
    <source>
        <strain evidence="3">IBT 19404</strain>
    </source>
</reference>
<feature type="signal peptide" evidence="1">
    <location>
        <begin position="1"/>
        <end position="23"/>
    </location>
</feature>
<evidence type="ECO:0000313" key="2">
    <source>
        <dbReference type="EMBL" id="PLN81296.1"/>
    </source>
</evidence>
<dbReference type="AlphaFoldDB" id="A0A2J5HV63"/>
<sequence length="191" mass="21497">MPCSAISYYTTLFFAFFLSQATAWIHNTPDIYLIRHGEKSGLSKDHGLNSEGELRAECLRNVFGANSSYDIKYILAPRINKQGEHRRSYDTVYPLAKDLGLTIDTSCKRNKLGCLVKRVSAYRGPGNILISWRHSKIGAIAGKLGVDEVPDYPDERFDLIWTMVYPYENVTSIESENCPGLDPQSVLQVQS</sequence>
<organism evidence="2 3">
    <name type="scientific">Aspergillus taichungensis</name>
    <dbReference type="NCBI Taxonomy" id="482145"/>
    <lineage>
        <taxon>Eukaryota</taxon>
        <taxon>Fungi</taxon>
        <taxon>Dikarya</taxon>
        <taxon>Ascomycota</taxon>
        <taxon>Pezizomycotina</taxon>
        <taxon>Eurotiomycetes</taxon>
        <taxon>Eurotiomycetidae</taxon>
        <taxon>Eurotiales</taxon>
        <taxon>Aspergillaceae</taxon>
        <taxon>Aspergillus</taxon>
        <taxon>Aspergillus subgen. Circumdati</taxon>
    </lineage>
</organism>
<dbReference type="EMBL" id="KZ559538">
    <property type="protein sequence ID" value="PLN81296.1"/>
    <property type="molecule type" value="Genomic_DNA"/>
</dbReference>
<dbReference type="Proteomes" id="UP000235023">
    <property type="component" value="Unassembled WGS sequence"/>
</dbReference>
<keyword evidence="1" id="KW-0732">Signal</keyword>
<keyword evidence="3" id="KW-1185">Reference proteome</keyword>
<proteinExistence type="predicted"/>